<organism evidence="1 2">
    <name type="scientific">Ilyodon furcidens</name>
    <name type="common">goldbreast splitfin</name>
    <dbReference type="NCBI Taxonomy" id="33524"/>
    <lineage>
        <taxon>Eukaryota</taxon>
        <taxon>Metazoa</taxon>
        <taxon>Chordata</taxon>
        <taxon>Craniata</taxon>
        <taxon>Vertebrata</taxon>
        <taxon>Euteleostomi</taxon>
        <taxon>Actinopterygii</taxon>
        <taxon>Neopterygii</taxon>
        <taxon>Teleostei</taxon>
        <taxon>Neoteleostei</taxon>
        <taxon>Acanthomorphata</taxon>
        <taxon>Ovalentaria</taxon>
        <taxon>Atherinomorphae</taxon>
        <taxon>Cyprinodontiformes</taxon>
        <taxon>Goodeidae</taxon>
        <taxon>Ilyodon</taxon>
    </lineage>
</organism>
<sequence length="86" mass="10179">MRRTGESFYWSKADIKQNQGVLAPERRIYGTPPELPWAFWLLLWPISVLGQEDFNGPLRKKASKEEIKKEDLVIFLVMSTYKWLVH</sequence>
<reference evidence="1 2" key="1">
    <citation type="submission" date="2021-06" db="EMBL/GenBank/DDBJ databases">
        <authorList>
            <person name="Palmer J.M."/>
        </authorList>
    </citation>
    <scope>NUCLEOTIDE SEQUENCE [LARGE SCALE GENOMIC DNA]</scope>
    <source>
        <strain evidence="2">if_2019</strain>
        <tissue evidence="1">Muscle</tissue>
    </source>
</reference>
<keyword evidence="2" id="KW-1185">Reference proteome</keyword>
<dbReference type="Proteomes" id="UP001482620">
    <property type="component" value="Unassembled WGS sequence"/>
</dbReference>
<dbReference type="EMBL" id="JAHRIQ010025096">
    <property type="protein sequence ID" value="MEQ2229489.1"/>
    <property type="molecule type" value="Genomic_DNA"/>
</dbReference>
<evidence type="ECO:0000313" key="1">
    <source>
        <dbReference type="EMBL" id="MEQ2229489.1"/>
    </source>
</evidence>
<name>A0ABV0T9C9_9TELE</name>
<proteinExistence type="predicted"/>
<gene>
    <name evidence="1" type="ORF">ILYODFUR_019304</name>
</gene>
<evidence type="ECO:0000313" key="2">
    <source>
        <dbReference type="Proteomes" id="UP001482620"/>
    </source>
</evidence>
<accession>A0ABV0T9C9</accession>
<comment type="caution">
    <text evidence="1">The sequence shown here is derived from an EMBL/GenBank/DDBJ whole genome shotgun (WGS) entry which is preliminary data.</text>
</comment>
<protein>
    <submittedName>
        <fullName evidence="1">Uncharacterized protein</fullName>
    </submittedName>
</protein>